<comment type="caution">
    <text evidence="1">The sequence shown here is derived from an EMBL/GenBank/DDBJ whole genome shotgun (WGS) entry which is preliminary data.</text>
</comment>
<evidence type="ECO:0000313" key="2">
    <source>
        <dbReference type="Proteomes" id="UP000799755"/>
    </source>
</evidence>
<dbReference type="EMBL" id="MU003500">
    <property type="protein sequence ID" value="KAF2473433.1"/>
    <property type="molecule type" value="Genomic_DNA"/>
</dbReference>
<evidence type="ECO:0000313" key="1">
    <source>
        <dbReference type="EMBL" id="KAF2473433.1"/>
    </source>
</evidence>
<organism evidence="1 2">
    <name type="scientific">Lindgomyces ingoldianus</name>
    <dbReference type="NCBI Taxonomy" id="673940"/>
    <lineage>
        <taxon>Eukaryota</taxon>
        <taxon>Fungi</taxon>
        <taxon>Dikarya</taxon>
        <taxon>Ascomycota</taxon>
        <taxon>Pezizomycotina</taxon>
        <taxon>Dothideomycetes</taxon>
        <taxon>Pleosporomycetidae</taxon>
        <taxon>Pleosporales</taxon>
        <taxon>Lindgomycetaceae</taxon>
        <taxon>Lindgomyces</taxon>
    </lineage>
</organism>
<keyword evidence="2" id="KW-1185">Reference proteome</keyword>
<gene>
    <name evidence="1" type="ORF">BDR25DRAFT_352857</name>
</gene>
<reference evidence="1" key="1">
    <citation type="journal article" date="2020" name="Stud. Mycol.">
        <title>101 Dothideomycetes genomes: a test case for predicting lifestyles and emergence of pathogens.</title>
        <authorList>
            <person name="Haridas S."/>
            <person name="Albert R."/>
            <person name="Binder M."/>
            <person name="Bloem J."/>
            <person name="Labutti K."/>
            <person name="Salamov A."/>
            <person name="Andreopoulos B."/>
            <person name="Baker S."/>
            <person name="Barry K."/>
            <person name="Bills G."/>
            <person name="Bluhm B."/>
            <person name="Cannon C."/>
            <person name="Castanera R."/>
            <person name="Culley D."/>
            <person name="Daum C."/>
            <person name="Ezra D."/>
            <person name="Gonzalez J."/>
            <person name="Henrissat B."/>
            <person name="Kuo A."/>
            <person name="Liang C."/>
            <person name="Lipzen A."/>
            <person name="Lutzoni F."/>
            <person name="Magnuson J."/>
            <person name="Mondo S."/>
            <person name="Nolan M."/>
            <person name="Ohm R."/>
            <person name="Pangilinan J."/>
            <person name="Park H.-J."/>
            <person name="Ramirez L."/>
            <person name="Alfaro M."/>
            <person name="Sun H."/>
            <person name="Tritt A."/>
            <person name="Yoshinaga Y."/>
            <person name="Zwiers L.-H."/>
            <person name="Turgeon B."/>
            <person name="Goodwin S."/>
            <person name="Spatafora J."/>
            <person name="Crous P."/>
            <person name="Grigoriev I."/>
        </authorList>
    </citation>
    <scope>NUCLEOTIDE SEQUENCE</scope>
    <source>
        <strain evidence="1">ATCC 200398</strain>
    </source>
</reference>
<accession>A0ACB6R2D4</accession>
<dbReference type="Proteomes" id="UP000799755">
    <property type="component" value="Unassembled WGS sequence"/>
</dbReference>
<sequence length="193" mass="22049">MRLSSSHSHIEIDHNSLEKVCFRITSVFRSENIIFRFLVLLYVWPRISKEAWTQRVGAYTSYSFAVNRGSWYVAYFRNVFLGGSIDYMVLSLVNVIRVEDFSMLETEKRVFSGPDAIESIDFISSDSRLNIQGANRSDPGHLQESHETQATVDMDLAIFFFVKATILLVSHVQGKYGIFDSTPRAIPNIQVPL</sequence>
<proteinExistence type="predicted"/>
<protein>
    <submittedName>
        <fullName evidence="1">Uncharacterized protein</fullName>
    </submittedName>
</protein>
<name>A0ACB6R2D4_9PLEO</name>